<name>A0A974HQH1_XENLA</name>
<sequence length="88" mass="9621">MKIQLVKRLLPNFCPRINLPPRLAPPTGPRRFVHVSETTPKISIGGGGGLAAQHCCLTPLHNGEKSESNQTGFPSKCITNVWVLFKAF</sequence>
<accession>A0A974HQH1</accession>
<protein>
    <submittedName>
        <fullName evidence="1">Uncharacterized protein</fullName>
    </submittedName>
</protein>
<organism evidence="1 2">
    <name type="scientific">Xenopus laevis</name>
    <name type="common">African clawed frog</name>
    <dbReference type="NCBI Taxonomy" id="8355"/>
    <lineage>
        <taxon>Eukaryota</taxon>
        <taxon>Metazoa</taxon>
        <taxon>Chordata</taxon>
        <taxon>Craniata</taxon>
        <taxon>Vertebrata</taxon>
        <taxon>Euteleostomi</taxon>
        <taxon>Amphibia</taxon>
        <taxon>Batrachia</taxon>
        <taxon>Anura</taxon>
        <taxon>Pipoidea</taxon>
        <taxon>Pipidae</taxon>
        <taxon>Xenopodinae</taxon>
        <taxon>Xenopus</taxon>
        <taxon>Xenopus</taxon>
    </lineage>
</organism>
<gene>
    <name evidence="1" type="ORF">XELAEV_18020210mg</name>
</gene>
<evidence type="ECO:0000313" key="1">
    <source>
        <dbReference type="EMBL" id="OCT86525.1"/>
    </source>
</evidence>
<proteinExistence type="predicted"/>
<evidence type="ECO:0000313" key="2">
    <source>
        <dbReference type="Proteomes" id="UP000694892"/>
    </source>
</evidence>
<dbReference type="Proteomes" id="UP000694892">
    <property type="component" value="Chromosome 3S"/>
</dbReference>
<dbReference type="EMBL" id="CM004471">
    <property type="protein sequence ID" value="OCT86525.1"/>
    <property type="molecule type" value="Genomic_DNA"/>
</dbReference>
<reference evidence="2" key="1">
    <citation type="journal article" date="2016" name="Nature">
        <title>Genome evolution in the allotetraploid frog Xenopus laevis.</title>
        <authorList>
            <person name="Session A.M."/>
            <person name="Uno Y."/>
            <person name="Kwon T."/>
            <person name="Chapman J.A."/>
            <person name="Toyoda A."/>
            <person name="Takahashi S."/>
            <person name="Fukui A."/>
            <person name="Hikosaka A."/>
            <person name="Suzuki A."/>
            <person name="Kondo M."/>
            <person name="van Heeringen S.J."/>
            <person name="Quigley I."/>
            <person name="Heinz S."/>
            <person name="Ogino H."/>
            <person name="Ochi H."/>
            <person name="Hellsten U."/>
            <person name="Lyons J.B."/>
            <person name="Simakov O."/>
            <person name="Putnam N."/>
            <person name="Stites J."/>
            <person name="Kuroki Y."/>
            <person name="Tanaka T."/>
            <person name="Michiue T."/>
            <person name="Watanabe M."/>
            <person name="Bogdanovic O."/>
            <person name="Lister R."/>
            <person name="Georgiou G."/>
            <person name="Paranjpe S.S."/>
            <person name="van Kruijsbergen I."/>
            <person name="Shu S."/>
            <person name="Carlson J."/>
            <person name="Kinoshita T."/>
            <person name="Ohta Y."/>
            <person name="Mawaribuchi S."/>
            <person name="Jenkins J."/>
            <person name="Grimwood J."/>
            <person name="Schmutz J."/>
            <person name="Mitros T."/>
            <person name="Mozaffari S.V."/>
            <person name="Suzuki Y."/>
            <person name="Haramoto Y."/>
            <person name="Yamamoto T.S."/>
            <person name="Takagi C."/>
            <person name="Heald R."/>
            <person name="Miller K."/>
            <person name="Haudenschild C."/>
            <person name="Kitzman J."/>
            <person name="Nakayama T."/>
            <person name="Izutsu Y."/>
            <person name="Robert J."/>
            <person name="Fortriede J."/>
            <person name="Burns K."/>
            <person name="Lotay V."/>
            <person name="Karimi K."/>
            <person name="Yasuoka Y."/>
            <person name="Dichmann D.S."/>
            <person name="Flajnik M.F."/>
            <person name="Houston D.W."/>
            <person name="Shendure J."/>
            <person name="DuPasquier L."/>
            <person name="Vize P.D."/>
            <person name="Zorn A.M."/>
            <person name="Ito M."/>
            <person name="Marcotte E.M."/>
            <person name="Wallingford J.B."/>
            <person name="Ito Y."/>
            <person name="Asashima M."/>
            <person name="Ueno N."/>
            <person name="Matsuda Y."/>
            <person name="Veenstra G.J."/>
            <person name="Fujiyama A."/>
            <person name="Harland R.M."/>
            <person name="Taira M."/>
            <person name="Rokhsar D.S."/>
        </authorList>
    </citation>
    <scope>NUCLEOTIDE SEQUENCE [LARGE SCALE GENOMIC DNA]</scope>
    <source>
        <strain evidence="2">J</strain>
    </source>
</reference>
<dbReference type="AlphaFoldDB" id="A0A974HQH1"/>